<gene>
    <name evidence="2" type="ORF">G5I_14504</name>
</gene>
<sequence length="301" mass="34511">MRIRREESEERKRRERNAQVSKRGFRRMYLGGDQMIVYASEKERCCSTNKDIARERERHGDAQTRLHLHRLAPTVESEIPIAAIAVTNIPRVGGTKLFVACVWLYKRTRVPMKCASEHMYDRVVRSAVQRSGGGGGATSTRRRTFHGPQRITRNLDESLASCDELEGSDATMSIAQFHFEFIVKKMLFFDFVKMTEWSSERPINQCGSKQFSVGDRSMARQTAVTGICSQYIPSRRRFEAIHSLPDPTLQIRSWKACVSSAMRDKPVSSSTMTTKERKLAEENDRGKARRNHEISFDRADV</sequence>
<name>F4X7U9_ACREC</name>
<accession>F4X7U9</accession>
<feature type="region of interest" description="Disordered" evidence="1">
    <location>
        <begin position="265"/>
        <end position="301"/>
    </location>
</feature>
<reference evidence="2" key="1">
    <citation type="submission" date="2011-02" db="EMBL/GenBank/DDBJ databases">
        <title>The genome of the leaf-cutting ant Acromyrmex echinatior suggests key adaptations to social evolution and fungus farming.</title>
        <authorList>
            <person name="Nygaard S."/>
            <person name="Zhang G."/>
        </authorList>
    </citation>
    <scope>NUCLEOTIDE SEQUENCE</scope>
</reference>
<dbReference type="EMBL" id="GL888900">
    <property type="protein sequence ID" value="EGI57435.1"/>
    <property type="molecule type" value="Genomic_DNA"/>
</dbReference>
<proteinExistence type="predicted"/>
<dbReference type="AlphaFoldDB" id="F4X7U9"/>
<organism evidence="3">
    <name type="scientific">Acromyrmex echinatior</name>
    <name type="common">Panamanian leafcutter ant</name>
    <name type="synonym">Acromyrmex octospinosus echinatior</name>
    <dbReference type="NCBI Taxonomy" id="103372"/>
    <lineage>
        <taxon>Eukaryota</taxon>
        <taxon>Metazoa</taxon>
        <taxon>Ecdysozoa</taxon>
        <taxon>Arthropoda</taxon>
        <taxon>Hexapoda</taxon>
        <taxon>Insecta</taxon>
        <taxon>Pterygota</taxon>
        <taxon>Neoptera</taxon>
        <taxon>Endopterygota</taxon>
        <taxon>Hymenoptera</taxon>
        <taxon>Apocrita</taxon>
        <taxon>Aculeata</taxon>
        <taxon>Formicoidea</taxon>
        <taxon>Formicidae</taxon>
        <taxon>Myrmicinae</taxon>
        <taxon>Acromyrmex</taxon>
    </lineage>
</organism>
<evidence type="ECO:0000256" key="1">
    <source>
        <dbReference type="SAM" id="MobiDB-lite"/>
    </source>
</evidence>
<dbReference type="Proteomes" id="UP000007755">
    <property type="component" value="Unassembled WGS sequence"/>
</dbReference>
<evidence type="ECO:0000313" key="3">
    <source>
        <dbReference type="Proteomes" id="UP000007755"/>
    </source>
</evidence>
<evidence type="ECO:0000313" key="2">
    <source>
        <dbReference type="EMBL" id="EGI57435.1"/>
    </source>
</evidence>
<keyword evidence="3" id="KW-1185">Reference proteome</keyword>
<dbReference type="InParanoid" id="F4X7U9"/>
<feature type="compositionally biased region" description="Basic and acidic residues" evidence="1">
    <location>
        <begin position="274"/>
        <end position="301"/>
    </location>
</feature>
<protein>
    <submittedName>
        <fullName evidence="2">Uncharacterized protein</fullName>
    </submittedName>
</protein>